<evidence type="ECO:0000256" key="1">
    <source>
        <dbReference type="SAM" id="Phobius"/>
    </source>
</evidence>
<accession>A0ABW4KI92</accession>
<keyword evidence="1" id="KW-0812">Transmembrane</keyword>
<keyword evidence="1" id="KW-0472">Membrane</keyword>
<proteinExistence type="predicted"/>
<evidence type="ECO:0000313" key="3">
    <source>
        <dbReference type="Proteomes" id="UP001597301"/>
    </source>
</evidence>
<dbReference type="EMBL" id="JBHUEO010000013">
    <property type="protein sequence ID" value="MFD1706466.1"/>
    <property type="molecule type" value="Genomic_DNA"/>
</dbReference>
<evidence type="ECO:0000313" key="2">
    <source>
        <dbReference type="EMBL" id="MFD1706466.1"/>
    </source>
</evidence>
<comment type="caution">
    <text evidence="2">The sequence shown here is derived from an EMBL/GenBank/DDBJ whole genome shotgun (WGS) entry which is preliminary data.</text>
</comment>
<dbReference type="Proteomes" id="UP001597301">
    <property type="component" value="Unassembled WGS sequence"/>
</dbReference>
<reference evidence="3" key="1">
    <citation type="journal article" date="2019" name="Int. J. Syst. Evol. Microbiol.">
        <title>The Global Catalogue of Microorganisms (GCM) 10K type strain sequencing project: providing services to taxonomists for standard genome sequencing and annotation.</title>
        <authorList>
            <consortium name="The Broad Institute Genomics Platform"/>
            <consortium name="The Broad Institute Genome Sequencing Center for Infectious Disease"/>
            <person name="Wu L."/>
            <person name="Ma J."/>
        </authorList>
    </citation>
    <scope>NUCLEOTIDE SEQUENCE [LARGE SCALE GENOMIC DNA]</scope>
    <source>
        <strain evidence="3">CGMCC 1.12295</strain>
    </source>
</reference>
<dbReference type="RefSeq" id="WP_380773072.1">
    <property type="nucleotide sequence ID" value="NZ_JBHUEO010000013.1"/>
</dbReference>
<keyword evidence="1" id="KW-1133">Transmembrane helix</keyword>
<gene>
    <name evidence="2" type="ORF">ACFSCZ_06825</name>
</gene>
<sequence length="55" mass="6378">MKTYLVIALAAYLTWYTGRLTWDIWKDDRRMAAVIVGIMAAAFPVLAYWIEKVNP</sequence>
<feature type="transmembrane region" description="Helical" evidence="1">
    <location>
        <begin position="31"/>
        <end position="50"/>
    </location>
</feature>
<organism evidence="2 3">
    <name type="scientific">Siminovitchia sediminis</name>
    <dbReference type="NCBI Taxonomy" id="1274353"/>
    <lineage>
        <taxon>Bacteria</taxon>
        <taxon>Bacillati</taxon>
        <taxon>Bacillota</taxon>
        <taxon>Bacilli</taxon>
        <taxon>Bacillales</taxon>
        <taxon>Bacillaceae</taxon>
        <taxon>Siminovitchia</taxon>
    </lineage>
</organism>
<keyword evidence="3" id="KW-1185">Reference proteome</keyword>
<name>A0ABW4KI92_9BACI</name>
<protein>
    <submittedName>
        <fullName evidence="2">Uncharacterized protein</fullName>
    </submittedName>
</protein>